<name>M5G832_DACPD</name>
<gene>
    <name evidence="1" type="ORF">DACRYDRAFT_19553</name>
</gene>
<reference evidence="1 2" key="1">
    <citation type="journal article" date="2012" name="Science">
        <title>The Paleozoic origin of enzymatic lignin decomposition reconstructed from 31 fungal genomes.</title>
        <authorList>
            <person name="Floudas D."/>
            <person name="Binder M."/>
            <person name="Riley R."/>
            <person name="Barry K."/>
            <person name="Blanchette R.A."/>
            <person name="Henrissat B."/>
            <person name="Martinez A.T."/>
            <person name="Otillar R."/>
            <person name="Spatafora J.W."/>
            <person name="Yadav J.S."/>
            <person name="Aerts A."/>
            <person name="Benoit I."/>
            <person name="Boyd A."/>
            <person name="Carlson A."/>
            <person name="Copeland A."/>
            <person name="Coutinho P.M."/>
            <person name="de Vries R.P."/>
            <person name="Ferreira P."/>
            <person name="Findley K."/>
            <person name="Foster B."/>
            <person name="Gaskell J."/>
            <person name="Glotzer D."/>
            <person name="Gorecki P."/>
            <person name="Heitman J."/>
            <person name="Hesse C."/>
            <person name="Hori C."/>
            <person name="Igarashi K."/>
            <person name="Jurgens J.A."/>
            <person name="Kallen N."/>
            <person name="Kersten P."/>
            <person name="Kohler A."/>
            <person name="Kuees U."/>
            <person name="Kumar T.K.A."/>
            <person name="Kuo A."/>
            <person name="LaButti K."/>
            <person name="Larrondo L.F."/>
            <person name="Lindquist E."/>
            <person name="Ling A."/>
            <person name="Lombard V."/>
            <person name="Lucas S."/>
            <person name="Lundell T."/>
            <person name="Martin R."/>
            <person name="McLaughlin D.J."/>
            <person name="Morgenstern I."/>
            <person name="Morin E."/>
            <person name="Murat C."/>
            <person name="Nagy L.G."/>
            <person name="Nolan M."/>
            <person name="Ohm R.A."/>
            <person name="Patyshakuliyeva A."/>
            <person name="Rokas A."/>
            <person name="Ruiz-Duenas F.J."/>
            <person name="Sabat G."/>
            <person name="Salamov A."/>
            <person name="Samejima M."/>
            <person name="Schmutz J."/>
            <person name="Slot J.C."/>
            <person name="St John F."/>
            <person name="Stenlid J."/>
            <person name="Sun H."/>
            <person name="Sun S."/>
            <person name="Syed K."/>
            <person name="Tsang A."/>
            <person name="Wiebenga A."/>
            <person name="Young D."/>
            <person name="Pisabarro A."/>
            <person name="Eastwood D.C."/>
            <person name="Martin F."/>
            <person name="Cullen D."/>
            <person name="Grigoriev I.V."/>
            <person name="Hibbett D.S."/>
        </authorList>
    </citation>
    <scope>NUCLEOTIDE SEQUENCE [LARGE SCALE GENOMIC DNA]</scope>
    <source>
        <strain evidence="1 2">DJM-731 SS1</strain>
    </source>
</reference>
<dbReference type="EMBL" id="JH795855">
    <property type="protein sequence ID" value="EJU06371.1"/>
    <property type="molecule type" value="Genomic_DNA"/>
</dbReference>
<accession>M5G832</accession>
<dbReference type="HOGENOM" id="CLU_2867604_0_0_1"/>
<dbReference type="AlphaFoldDB" id="M5G832"/>
<proteinExistence type="predicted"/>
<keyword evidence="2" id="KW-1185">Reference proteome</keyword>
<dbReference type="GeneID" id="63686626"/>
<dbReference type="Proteomes" id="UP000030653">
    <property type="component" value="Unassembled WGS sequence"/>
</dbReference>
<evidence type="ECO:0000313" key="2">
    <source>
        <dbReference type="Proteomes" id="UP000030653"/>
    </source>
</evidence>
<organism evidence="1 2">
    <name type="scientific">Dacryopinax primogenitus (strain DJM 731)</name>
    <name type="common">Brown rot fungus</name>
    <dbReference type="NCBI Taxonomy" id="1858805"/>
    <lineage>
        <taxon>Eukaryota</taxon>
        <taxon>Fungi</taxon>
        <taxon>Dikarya</taxon>
        <taxon>Basidiomycota</taxon>
        <taxon>Agaricomycotina</taxon>
        <taxon>Dacrymycetes</taxon>
        <taxon>Dacrymycetales</taxon>
        <taxon>Dacrymycetaceae</taxon>
        <taxon>Dacryopinax</taxon>
    </lineage>
</organism>
<dbReference type="RefSeq" id="XP_040633265.1">
    <property type="nucleotide sequence ID" value="XM_040771564.1"/>
</dbReference>
<evidence type="ECO:0000313" key="1">
    <source>
        <dbReference type="EMBL" id="EJU06371.1"/>
    </source>
</evidence>
<protein>
    <submittedName>
        <fullName evidence="1">Uncharacterized protein</fullName>
    </submittedName>
</protein>
<sequence>MLPEIYTPVADDLTLRTMSRSIGIDSPTGPQVRTRKREDLPGEQPIAKKLGWILSWKRAIPKKI</sequence>